<evidence type="ECO:0000313" key="2">
    <source>
        <dbReference type="Proteomes" id="UP000321571"/>
    </source>
</evidence>
<dbReference type="RefSeq" id="WP_147685542.1">
    <property type="nucleotide sequence ID" value="NZ_VDUX01000003.1"/>
</dbReference>
<organism evidence="1 2">
    <name type="scientific">Aeromicrobium terrae</name>
    <dbReference type="NCBI Taxonomy" id="2498846"/>
    <lineage>
        <taxon>Bacteria</taxon>
        <taxon>Bacillati</taxon>
        <taxon>Actinomycetota</taxon>
        <taxon>Actinomycetes</taxon>
        <taxon>Propionibacteriales</taxon>
        <taxon>Nocardioidaceae</taxon>
        <taxon>Aeromicrobium</taxon>
    </lineage>
</organism>
<dbReference type="OrthoDB" id="3399802at2"/>
<gene>
    <name evidence="1" type="ORF">FHP06_07910</name>
</gene>
<dbReference type="InterPro" id="IPR011991">
    <property type="entry name" value="ArsR-like_HTH"/>
</dbReference>
<dbReference type="InterPro" id="IPR036390">
    <property type="entry name" value="WH_DNA-bd_sf"/>
</dbReference>
<protein>
    <submittedName>
        <fullName evidence="1">Helix-turn-helix domain-containing protein</fullName>
    </submittedName>
</protein>
<sequence>MSRRDEILVLLRDHEAPMSIAEIADALGTHVNTVRFHLDTLVEDGRVAQVAPERRGPGRPPQLFAAVRAMDPTGPRHYRMLAEVLAAGLASEKSPRRRAVEAGRAWGRGVVPGKGQPVAQLVDVLEDLDFAPQLLEGEGLPVIGLRHCPFLELVDDRADVVCPVHLGLMRGVLEALDADVTVERLVPFAQPDLCTAHLAAVGS</sequence>
<proteinExistence type="predicted"/>
<evidence type="ECO:0000313" key="1">
    <source>
        <dbReference type="EMBL" id="TXL61346.1"/>
    </source>
</evidence>
<reference evidence="1 2" key="1">
    <citation type="submission" date="2019-06" db="EMBL/GenBank/DDBJ databases">
        <title>Aeromicrobium sp. nov., isolated from a maize field.</title>
        <authorList>
            <person name="Lin S.-Y."/>
            <person name="Tsai C.-F."/>
            <person name="Young C.-C."/>
        </authorList>
    </citation>
    <scope>NUCLEOTIDE SEQUENCE [LARGE SCALE GENOMIC DNA]</scope>
    <source>
        <strain evidence="1 2">CC-CFT486</strain>
    </source>
</reference>
<dbReference type="Proteomes" id="UP000321571">
    <property type="component" value="Unassembled WGS sequence"/>
</dbReference>
<dbReference type="InterPro" id="IPR036388">
    <property type="entry name" value="WH-like_DNA-bd_sf"/>
</dbReference>
<dbReference type="Pfam" id="PF12840">
    <property type="entry name" value="HTH_20"/>
    <property type="match status" value="1"/>
</dbReference>
<accession>A0A5C8NJR6</accession>
<dbReference type="SUPFAM" id="SSF46785">
    <property type="entry name" value="Winged helix' DNA-binding domain"/>
    <property type="match status" value="1"/>
</dbReference>
<keyword evidence="2" id="KW-1185">Reference proteome</keyword>
<dbReference type="EMBL" id="VDUX01000003">
    <property type="protein sequence ID" value="TXL61346.1"/>
    <property type="molecule type" value="Genomic_DNA"/>
</dbReference>
<dbReference type="AlphaFoldDB" id="A0A5C8NJR6"/>
<comment type="caution">
    <text evidence="1">The sequence shown here is derived from an EMBL/GenBank/DDBJ whole genome shotgun (WGS) entry which is preliminary data.</text>
</comment>
<dbReference type="Gene3D" id="1.10.10.10">
    <property type="entry name" value="Winged helix-like DNA-binding domain superfamily/Winged helix DNA-binding domain"/>
    <property type="match status" value="1"/>
</dbReference>
<dbReference type="CDD" id="cd00090">
    <property type="entry name" value="HTH_ARSR"/>
    <property type="match status" value="1"/>
</dbReference>
<name>A0A5C8NJR6_9ACTN</name>